<evidence type="ECO:0000256" key="9">
    <source>
        <dbReference type="ARBA" id="ARBA00022840"/>
    </source>
</evidence>
<dbReference type="InterPro" id="IPR055163">
    <property type="entry name" value="ALK/LTK-like_GRD"/>
</dbReference>
<feature type="domain" description="ALK/LTK-like glycine-rich" evidence="16">
    <location>
        <begin position="70"/>
        <end position="290"/>
    </location>
</feature>
<keyword evidence="5" id="KW-0812">Transmembrane</keyword>
<dbReference type="Gene3D" id="3.30.1920.20">
    <property type="match status" value="2"/>
</dbReference>
<dbReference type="GO" id="GO:0005524">
    <property type="term" value="F:ATP binding"/>
    <property type="evidence" value="ECO:0007669"/>
    <property type="project" value="UniProtKB-KW"/>
</dbReference>
<dbReference type="Pfam" id="PF12810">
    <property type="entry name" value="ALK_LTK_GRD"/>
    <property type="match status" value="1"/>
</dbReference>
<proteinExistence type="predicted"/>
<evidence type="ECO:0000256" key="8">
    <source>
        <dbReference type="ARBA" id="ARBA00022777"/>
    </source>
</evidence>
<evidence type="ECO:0000256" key="11">
    <source>
        <dbReference type="ARBA" id="ARBA00023136"/>
    </source>
</evidence>
<keyword evidence="15" id="KW-0325">Glycoprotein</keyword>
<evidence type="ECO:0000256" key="1">
    <source>
        <dbReference type="ARBA" id="ARBA00004251"/>
    </source>
</evidence>
<dbReference type="AlphaFoldDB" id="A0AB36T6G8"/>
<evidence type="ECO:0000256" key="6">
    <source>
        <dbReference type="ARBA" id="ARBA00022729"/>
    </source>
</evidence>
<keyword evidence="12" id="KW-0829">Tyrosine-protein kinase</keyword>
<organism evidence="17 18">
    <name type="scientific">Bacillus toyonensis</name>
    <dbReference type="NCBI Taxonomy" id="155322"/>
    <lineage>
        <taxon>Bacteria</taxon>
        <taxon>Bacillati</taxon>
        <taxon>Bacillota</taxon>
        <taxon>Bacilli</taxon>
        <taxon>Bacillales</taxon>
        <taxon>Bacillaceae</taxon>
        <taxon>Bacillus</taxon>
        <taxon>Bacillus cereus group</taxon>
    </lineage>
</organism>
<keyword evidence="6" id="KW-0732">Signal</keyword>
<dbReference type="EC" id="2.7.10.1" evidence="2"/>
<evidence type="ECO:0000256" key="3">
    <source>
        <dbReference type="ARBA" id="ARBA00022475"/>
    </source>
</evidence>
<dbReference type="EMBL" id="NUAP01000024">
    <property type="protein sequence ID" value="PEN88798.1"/>
    <property type="molecule type" value="Genomic_DNA"/>
</dbReference>
<evidence type="ECO:0000259" key="16">
    <source>
        <dbReference type="Pfam" id="PF12810"/>
    </source>
</evidence>
<comment type="caution">
    <text evidence="17">The sequence shown here is derived from an EMBL/GenBank/DDBJ whole genome shotgun (WGS) entry which is preliminary data.</text>
</comment>
<keyword evidence="13" id="KW-1015">Disulfide bond</keyword>
<evidence type="ECO:0000256" key="4">
    <source>
        <dbReference type="ARBA" id="ARBA00022679"/>
    </source>
</evidence>
<keyword evidence="10" id="KW-1133">Transmembrane helix</keyword>
<keyword evidence="14" id="KW-0675">Receptor</keyword>
<evidence type="ECO:0000256" key="14">
    <source>
        <dbReference type="ARBA" id="ARBA00023170"/>
    </source>
</evidence>
<name>A0AB36T6G8_9BACI</name>
<protein>
    <recommendedName>
        <fullName evidence="2">receptor protein-tyrosine kinase</fullName>
        <ecNumber evidence="2">2.7.10.1</ecNumber>
    </recommendedName>
</protein>
<evidence type="ECO:0000256" key="7">
    <source>
        <dbReference type="ARBA" id="ARBA00022741"/>
    </source>
</evidence>
<keyword evidence="9" id="KW-0067">ATP-binding</keyword>
<evidence type="ECO:0000256" key="5">
    <source>
        <dbReference type="ARBA" id="ARBA00022692"/>
    </source>
</evidence>
<dbReference type="GO" id="GO:0004714">
    <property type="term" value="F:transmembrane receptor protein tyrosine kinase activity"/>
    <property type="evidence" value="ECO:0007669"/>
    <property type="project" value="UniProtKB-EC"/>
</dbReference>
<dbReference type="InterPro" id="IPR058094">
    <property type="entry name" value="Ig-like_OmpL47-like"/>
</dbReference>
<sequence>MNSQWLHKQKNGLKRISKIFTKKTLSCLVLSVGISLGGIPLISNSSAYADSNSWDFQYTGNVQSFTVPYTGTYKLTTWGAQGGDNSFETFPGNSDQGGLGGYAEGEVSLTKGETIYVVVGGQGENAVNDENKGGYNGGGDSSWGSGGGGATHIATVDGLLASLSNNTSAILIVAGGGGGVAGGGKSDRDGGYAGGPSYGNNKMATQTNGYSFGQGEPVSIEGFYSGGGGGGWYGGYYGTEKIFKSYGGGGSSYIGGAFDGETIAGNQSIPSPSGETKTGNTGNGYARITYKKPDDTTSPVTTDNAPTDWVNKDVTVDLTATDNDGSGVASTYYQLDNGSTQSGNTVQISDEGVHTLTYWSVDNAGNVETQHITTVKIDKTVPVTTDNAPTDWVNKDVTVNLTATDNDGGSGVASTYYQLDNGSTQSGNAIQISDEGVHILTYWSVDNAGNTEQFNTKTIKLDKTAPVLNISLDKTTIWPPNHKMVPITATINASDGTSGINSVVLTSITSNETLQSDDIQNANYNKPISGSTDSFSLRADRLGSGNGRIYTVTYTVKDNTGNVTTKTATVAVPHDQSK</sequence>
<keyword evidence="4" id="KW-0808">Transferase</keyword>
<accession>A0AB36T6G8</accession>
<keyword evidence="7" id="KW-0547">Nucleotide-binding</keyword>
<evidence type="ECO:0000256" key="15">
    <source>
        <dbReference type="ARBA" id="ARBA00023180"/>
    </source>
</evidence>
<dbReference type="GO" id="GO:0005886">
    <property type="term" value="C:plasma membrane"/>
    <property type="evidence" value="ECO:0007669"/>
    <property type="project" value="UniProtKB-SubCell"/>
</dbReference>
<keyword evidence="8" id="KW-0418">Kinase</keyword>
<keyword evidence="3" id="KW-1003">Cell membrane</keyword>
<evidence type="ECO:0000313" key="18">
    <source>
        <dbReference type="Proteomes" id="UP000220078"/>
    </source>
</evidence>
<reference evidence="17 18" key="1">
    <citation type="submission" date="2017-09" db="EMBL/GenBank/DDBJ databases">
        <title>Large-scale bioinformatics analysis of Bacillus genomes uncovers conserved roles of natural products in bacterial physiology.</title>
        <authorList>
            <consortium name="Agbiome Team Llc"/>
            <person name="Bleich R.M."/>
            <person name="Kirk G.J."/>
            <person name="Santa Maria K.C."/>
            <person name="Allen S.E."/>
            <person name="Farag S."/>
            <person name="Shank E.A."/>
            <person name="Bowers A."/>
        </authorList>
    </citation>
    <scope>NUCLEOTIDE SEQUENCE [LARGE SCALE GENOMIC DNA]</scope>
    <source>
        <strain evidence="17 18">AFS027629</strain>
    </source>
</reference>
<evidence type="ECO:0000256" key="10">
    <source>
        <dbReference type="ARBA" id="ARBA00022989"/>
    </source>
</evidence>
<keyword evidence="11" id="KW-0472">Membrane</keyword>
<dbReference type="Proteomes" id="UP000220078">
    <property type="component" value="Unassembled WGS sequence"/>
</dbReference>
<evidence type="ECO:0000256" key="12">
    <source>
        <dbReference type="ARBA" id="ARBA00023137"/>
    </source>
</evidence>
<evidence type="ECO:0000256" key="13">
    <source>
        <dbReference type="ARBA" id="ARBA00023157"/>
    </source>
</evidence>
<comment type="subcellular location">
    <subcellularLocation>
        <location evidence="1">Cell membrane</location>
        <topology evidence="1">Single-pass type I membrane protein</topology>
    </subcellularLocation>
</comment>
<evidence type="ECO:0000256" key="2">
    <source>
        <dbReference type="ARBA" id="ARBA00011902"/>
    </source>
</evidence>
<gene>
    <name evidence="17" type="ORF">CN551_12415</name>
</gene>
<evidence type="ECO:0000313" key="17">
    <source>
        <dbReference type="EMBL" id="PEN88798.1"/>
    </source>
</evidence>
<dbReference type="NCBIfam" id="NF047446">
    <property type="entry name" value="barrel_OmpL47"/>
    <property type="match status" value="2"/>
</dbReference>